<name>A0A6C0AD03_9ZZZZ</name>
<sequence>MDNILKVLVGKNGDLNMDKIYDTLAKNNNKCVFLLYMLIKDYPALGYEQKLIDYKELILRIKKLIKDENYNFVQAGYVEGCIGCEEQIYIYFTHKGGSSFNDKDSFIYIHNYPKSKNKKLFKLLSKIEDSNLDGF</sequence>
<proteinExistence type="predicted"/>
<organism evidence="1">
    <name type="scientific">viral metagenome</name>
    <dbReference type="NCBI Taxonomy" id="1070528"/>
    <lineage>
        <taxon>unclassified sequences</taxon>
        <taxon>metagenomes</taxon>
        <taxon>organismal metagenomes</taxon>
    </lineage>
</organism>
<dbReference type="AlphaFoldDB" id="A0A6C0AD03"/>
<evidence type="ECO:0000313" key="1">
    <source>
        <dbReference type="EMBL" id="QHS77594.1"/>
    </source>
</evidence>
<reference evidence="1" key="1">
    <citation type="journal article" date="2020" name="Nature">
        <title>Giant virus diversity and host interactions through global metagenomics.</title>
        <authorList>
            <person name="Schulz F."/>
            <person name="Roux S."/>
            <person name="Paez-Espino D."/>
            <person name="Jungbluth S."/>
            <person name="Walsh D.A."/>
            <person name="Denef V.J."/>
            <person name="McMahon K.D."/>
            <person name="Konstantinidis K.T."/>
            <person name="Eloe-Fadrosh E.A."/>
            <person name="Kyrpides N.C."/>
            <person name="Woyke T."/>
        </authorList>
    </citation>
    <scope>NUCLEOTIDE SEQUENCE</scope>
    <source>
        <strain evidence="1">GVMAG-S-1021933-23</strain>
    </source>
</reference>
<dbReference type="EMBL" id="MN740593">
    <property type="protein sequence ID" value="QHS77594.1"/>
    <property type="molecule type" value="Genomic_DNA"/>
</dbReference>
<accession>A0A6C0AD03</accession>
<protein>
    <submittedName>
        <fullName evidence="1">Uncharacterized protein</fullName>
    </submittedName>
</protein>